<dbReference type="GO" id="GO:0008544">
    <property type="term" value="P:epidermis development"/>
    <property type="evidence" value="ECO:0007669"/>
    <property type="project" value="TreeGrafter"/>
</dbReference>
<evidence type="ECO:0000256" key="7">
    <source>
        <dbReference type="ARBA" id="ARBA00023159"/>
    </source>
</evidence>
<dbReference type="OrthoDB" id="8933073at2759"/>
<reference evidence="14" key="2">
    <citation type="submission" date="2025-05" db="UniProtKB">
        <authorList>
            <consortium name="Ensembl"/>
        </authorList>
    </citation>
    <scope>IDENTIFICATION</scope>
</reference>
<evidence type="ECO:0000313" key="14">
    <source>
        <dbReference type="Ensembl" id="ENSAMXP00005054916.1"/>
    </source>
</evidence>
<gene>
    <name evidence="13" type="primary">ZNF750</name>
    <name evidence="13" type="ORF">AMEX_G4516</name>
</gene>
<feature type="compositionally biased region" description="Acidic residues" evidence="11">
    <location>
        <begin position="443"/>
        <end position="452"/>
    </location>
</feature>
<feature type="compositionally biased region" description="Polar residues" evidence="11">
    <location>
        <begin position="122"/>
        <end position="137"/>
    </location>
</feature>
<evidence type="ECO:0000313" key="16">
    <source>
        <dbReference type="Proteomes" id="UP000752171"/>
    </source>
</evidence>
<keyword evidence="2" id="KW-0479">Metal-binding</keyword>
<protein>
    <recommendedName>
        <fullName evidence="10">Zinc finger protein 750</fullName>
    </recommendedName>
</protein>
<keyword evidence="8" id="KW-0804">Transcription</keyword>
<evidence type="ECO:0000256" key="6">
    <source>
        <dbReference type="ARBA" id="ARBA00023015"/>
    </source>
</evidence>
<organism evidence="14 15">
    <name type="scientific">Astyanax mexicanus</name>
    <name type="common">Blind cave fish</name>
    <name type="synonym">Astyanax fasciatus mexicanus</name>
    <dbReference type="NCBI Taxonomy" id="7994"/>
    <lineage>
        <taxon>Eukaryota</taxon>
        <taxon>Metazoa</taxon>
        <taxon>Chordata</taxon>
        <taxon>Craniata</taxon>
        <taxon>Vertebrata</taxon>
        <taxon>Euteleostomi</taxon>
        <taxon>Actinopterygii</taxon>
        <taxon>Neopterygii</taxon>
        <taxon>Teleostei</taxon>
        <taxon>Ostariophysi</taxon>
        <taxon>Characiformes</taxon>
        <taxon>Characoidei</taxon>
        <taxon>Acestrorhamphidae</taxon>
        <taxon>Acestrorhamphinae</taxon>
        <taxon>Astyanax</taxon>
    </lineage>
</organism>
<dbReference type="InterPro" id="IPR039363">
    <property type="entry name" value="ZNF750"/>
</dbReference>
<dbReference type="KEGG" id="amex:103027702"/>
<feature type="region of interest" description="Disordered" evidence="11">
    <location>
        <begin position="331"/>
        <end position="369"/>
    </location>
</feature>
<feature type="compositionally biased region" description="Polar residues" evidence="11">
    <location>
        <begin position="500"/>
        <end position="533"/>
    </location>
</feature>
<dbReference type="GO" id="GO:0000978">
    <property type="term" value="F:RNA polymerase II cis-regulatory region sequence-specific DNA binding"/>
    <property type="evidence" value="ECO:0007669"/>
    <property type="project" value="TreeGrafter"/>
</dbReference>
<feature type="compositionally biased region" description="Low complexity" evidence="11">
    <location>
        <begin position="551"/>
        <end position="562"/>
    </location>
</feature>
<keyword evidence="5" id="KW-0862">Zinc</keyword>
<dbReference type="InterPro" id="IPR039064">
    <property type="entry name" value="ZNF750_Znf"/>
</dbReference>
<dbReference type="GeneID" id="103027702"/>
<keyword evidence="6" id="KW-0805">Transcription regulation</keyword>
<evidence type="ECO:0000256" key="1">
    <source>
        <dbReference type="ARBA" id="ARBA00004123"/>
    </source>
</evidence>
<keyword evidence="7" id="KW-0010">Activator</keyword>
<dbReference type="GO" id="GO:0001228">
    <property type="term" value="F:DNA-binding transcription activator activity, RNA polymerase II-specific"/>
    <property type="evidence" value="ECO:0007669"/>
    <property type="project" value="TreeGrafter"/>
</dbReference>
<dbReference type="Proteomes" id="UP000694621">
    <property type="component" value="Unplaced"/>
</dbReference>
<dbReference type="GO" id="GO:0005634">
    <property type="term" value="C:nucleus"/>
    <property type="evidence" value="ECO:0007669"/>
    <property type="project" value="UniProtKB-SubCell"/>
</dbReference>
<keyword evidence="4" id="KW-0221">Differentiation</keyword>
<evidence type="ECO:0000256" key="2">
    <source>
        <dbReference type="ARBA" id="ARBA00022723"/>
    </source>
</evidence>
<reference evidence="13 16" key="1">
    <citation type="submission" date="2021-07" db="EMBL/GenBank/DDBJ databases">
        <authorList>
            <person name="Imarazene B."/>
            <person name="Zahm M."/>
            <person name="Klopp C."/>
            <person name="Cabau C."/>
            <person name="Beille S."/>
            <person name="Jouanno E."/>
            <person name="Castinel A."/>
            <person name="Lluch J."/>
            <person name="Gil L."/>
            <person name="Kuchtly C."/>
            <person name="Lopez Roques C."/>
            <person name="Donnadieu C."/>
            <person name="Parrinello H."/>
            <person name="Journot L."/>
            <person name="Du K."/>
            <person name="Schartl M."/>
            <person name="Retaux S."/>
            <person name="Guiguen Y."/>
        </authorList>
    </citation>
    <scope>NUCLEOTIDE SEQUENCE [LARGE SCALE GENOMIC DNA]</scope>
    <source>
        <strain evidence="13">Pach_M1</strain>
        <tissue evidence="13">Testis</tissue>
    </source>
</reference>
<dbReference type="PANTHER" id="PTHR14678:SF1">
    <property type="entry name" value="ZINC FINGER PROTEIN 750"/>
    <property type="match status" value="1"/>
</dbReference>
<sequence>METAPERKPKKPHYIPRPPGKPFKYQCFQCPFTCNIKSHLFNHMKYNLCKNSISLVSQRGEQTGRSTKVPQCSNPTSQITAAGPSRLAKPSPTQPGNKIQVERITDLTGEEVQEGVQKTRAENGTSPAKTSQETATELNKAESSDQEACIENGIKHTSTSAFSPVPRKSESETQSLLRQKAEDPSLLQVPPSFHVLPNWGQQTTTPPLKPLVPQSIGDYPPYVMPERPPHALYQPYLSSQNSSHRLTHQDHQRPLVPAPLLPPNPSLIPPYHYRYSQSFLPVPPLPYNLYSVHEQPPSLQALRYLPVEMYPHGFDPRVYGGYSYLHPGSYSRQAEARGSQQHGGDRTTRQSPLAGCAASGSPDRPSTVDLTQKNMINTEHAIQGQQLQSSCQSSDCTSSRQGPIADLSRSSSCSQRQESGVEKQKRDNIQNTTLQRHSSFSSEEAEDEESNDEGAPLNLSKRNQNVPTAANHDSDINSNSDSSEEEDVPLNLCLRAQSCSQTQPAPTGTEVPEQTGSKNGQPYEQALISPTEQDQSERRHSAAFALCQLASSSNVSASDSPSTPQEVSEDQKSSQQLSIQDTTNMNDPKKNTPSQGQKRASNGTTKKTSKRPRLKEPVRAQRKRMQNC</sequence>
<name>A0A8B9LQV4_ASTMX</name>
<feature type="region of interest" description="Disordered" evidence="11">
    <location>
        <begin position="500"/>
        <end position="628"/>
    </location>
</feature>
<evidence type="ECO:0000313" key="13">
    <source>
        <dbReference type="EMBL" id="KAG9279052.1"/>
    </source>
</evidence>
<feature type="compositionally biased region" description="Polar residues" evidence="11">
    <location>
        <begin position="573"/>
        <end position="606"/>
    </location>
</feature>
<keyword evidence="3" id="KW-0863">Zinc-finger</keyword>
<evidence type="ECO:0000256" key="10">
    <source>
        <dbReference type="ARBA" id="ARBA00040216"/>
    </source>
</evidence>
<comment type="subcellular location">
    <subcellularLocation>
        <location evidence="1">Nucleus</location>
    </subcellularLocation>
</comment>
<evidence type="ECO:0000256" key="11">
    <source>
        <dbReference type="SAM" id="MobiDB-lite"/>
    </source>
</evidence>
<dbReference type="GO" id="GO:0030154">
    <property type="term" value="P:cell differentiation"/>
    <property type="evidence" value="ECO:0007669"/>
    <property type="project" value="UniProtKB-KW"/>
</dbReference>
<evidence type="ECO:0000256" key="4">
    <source>
        <dbReference type="ARBA" id="ARBA00022782"/>
    </source>
</evidence>
<accession>A0A8B9LQV4</accession>
<feature type="region of interest" description="Disordered" evidence="11">
    <location>
        <begin position="383"/>
        <end position="488"/>
    </location>
</feature>
<evidence type="ECO:0000256" key="3">
    <source>
        <dbReference type="ARBA" id="ARBA00022771"/>
    </source>
</evidence>
<dbReference type="GO" id="GO:1990841">
    <property type="term" value="F:promoter-specific chromatin binding"/>
    <property type="evidence" value="ECO:0007669"/>
    <property type="project" value="TreeGrafter"/>
</dbReference>
<dbReference type="AlphaFoldDB" id="A0A8B9LQV4"/>
<evidence type="ECO:0000256" key="5">
    <source>
        <dbReference type="ARBA" id="ARBA00022833"/>
    </source>
</evidence>
<evidence type="ECO:0000256" key="9">
    <source>
        <dbReference type="ARBA" id="ARBA00023242"/>
    </source>
</evidence>
<dbReference type="PANTHER" id="PTHR14678">
    <property type="entry name" value="PROLINE-RICH PROTEIN 35-RELATED"/>
    <property type="match status" value="1"/>
</dbReference>
<dbReference type="GO" id="GO:0008270">
    <property type="term" value="F:zinc ion binding"/>
    <property type="evidence" value="ECO:0007669"/>
    <property type="project" value="UniProtKB-KW"/>
</dbReference>
<feature type="compositionally biased region" description="Low complexity" evidence="11">
    <location>
        <begin position="383"/>
        <end position="401"/>
    </location>
</feature>
<feature type="compositionally biased region" description="Polar residues" evidence="11">
    <location>
        <begin position="60"/>
        <end position="80"/>
    </location>
</feature>
<evidence type="ECO:0000313" key="15">
    <source>
        <dbReference type="Proteomes" id="UP000694621"/>
    </source>
</evidence>
<feature type="compositionally biased region" description="Low complexity" evidence="11">
    <location>
        <begin position="408"/>
        <end position="418"/>
    </location>
</feature>
<feature type="region of interest" description="Disordered" evidence="11">
    <location>
        <begin position="157"/>
        <end position="182"/>
    </location>
</feature>
<feature type="region of interest" description="Disordered" evidence="11">
    <location>
        <begin position="60"/>
        <end position="145"/>
    </location>
</feature>
<proteinExistence type="predicted"/>
<dbReference type="Ensembl" id="ENSAMXT00005059380.1">
    <property type="protein sequence ID" value="ENSAMXP00005054916.1"/>
    <property type="gene ID" value="ENSAMXG00005024528.1"/>
</dbReference>
<dbReference type="EMBL" id="JAICCE010000003">
    <property type="protein sequence ID" value="KAG9279052.1"/>
    <property type="molecule type" value="Genomic_DNA"/>
</dbReference>
<dbReference type="CTD" id="79755"/>
<feature type="domain" description="Zinc finger protein 750-like zinc finger" evidence="12">
    <location>
        <begin position="7"/>
        <end position="58"/>
    </location>
</feature>
<feature type="compositionally biased region" description="Basic and acidic residues" evidence="11">
    <location>
        <begin position="419"/>
        <end position="428"/>
    </location>
</feature>
<dbReference type="OMA" id="PSAYDHY"/>
<dbReference type="Pfam" id="PF15269">
    <property type="entry name" value="zf-C2H2_7"/>
    <property type="match status" value="1"/>
</dbReference>
<evidence type="ECO:0000256" key="8">
    <source>
        <dbReference type="ARBA" id="ARBA00023163"/>
    </source>
</evidence>
<evidence type="ECO:0000259" key="12">
    <source>
        <dbReference type="Pfam" id="PF15269"/>
    </source>
</evidence>
<keyword evidence="9" id="KW-0539">Nucleus</keyword>
<dbReference type="Proteomes" id="UP000752171">
    <property type="component" value="Unassembled WGS sequence"/>
</dbReference>